<comment type="catalytic activity">
    <reaction evidence="7 8">
        <text>cytidine(34) in tRNA(Ile2) + L-lysine + ATP = lysidine(34) in tRNA(Ile2) + AMP + diphosphate + H(+)</text>
        <dbReference type="Rhea" id="RHEA:43744"/>
        <dbReference type="Rhea" id="RHEA-COMP:10625"/>
        <dbReference type="Rhea" id="RHEA-COMP:10670"/>
        <dbReference type="ChEBI" id="CHEBI:15378"/>
        <dbReference type="ChEBI" id="CHEBI:30616"/>
        <dbReference type="ChEBI" id="CHEBI:32551"/>
        <dbReference type="ChEBI" id="CHEBI:33019"/>
        <dbReference type="ChEBI" id="CHEBI:82748"/>
        <dbReference type="ChEBI" id="CHEBI:83665"/>
        <dbReference type="ChEBI" id="CHEBI:456215"/>
        <dbReference type="EC" id="6.3.4.19"/>
    </reaction>
</comment>
<evidence type="ECO:0000313" key="10">
    <source>
        <dbReference type="EMBL" id="PKK91977.1"/>
    </source>
</evidence>
<accession>A0A2N1PUG6</accession>
<dbReference type="AlphaFoldDB" id="A0A2N1PUG6"/>
<evidence type="ECO:0000256" key="6">
    <source>
        <dbReference type="ARBA" id="ARBA00022840"/>
    </source>
</evidence>
<dbReference type="GO" id="GO:0032267">
    <property type="term" value="F:tRNA(Ile)-lysidine synthase activity"/>
    <property type="evidence" value="ECO:0007669"/>
    <property type="project" value="UniProtKB-EC"/>
</dbReference>
<comment type="similarity">
    <text evidence="8">Belongs to the tRNA(Ile)-lysidine synthase family.</text>
</comment>
<dbReference type="GO" id="GO:0006400">
    <property type="term" value="P:tRNA modification"/>
    <property type="evidence" value="ECO:0007669"/>
    <property type="project" value="UniProtKB-UniRule"/>
</dbReference>
<proteinExistence type="inferred from homology"/>
<evidence type="ECO:0000256" key="2">
    <source>
        <dbReference type="ARBA" id="ARBA00022490"/>
    </source>
</evidence>
<keyword evidence="3 8" id="KW-0436">Ligase</keyword>
<keyword evidence="5 8" id="KW-0547">Nucleotide-binding</keyword>
<dbReference type="InterPro" id="IPR012796">
    <property type="entry name" value="Lysidine-tRNA-synth_C"/>
</dbReference>
<sequence>MNRLKLFGDMLRIPSDAPEQDMGSAGSARDLLSLARNLLEAYQPNGPLQADIWLVSISGGLDSMVMLRILDRLGREFGIRVVAAHCCHALRGKESERDARHCSEICSELDIECHLLDCELGKGAALQERARNLRKDSLLDLASGLSCTEAKSGTALSPSSVVWIATAHHLDDQAETVLFRLLRGTGPAGLKGISMVDKPYFRPLMTMTRSEIGNWAKQQGVSWVEDSSNESLDYTRNRLRCTLLPECRKIMGFDSKSAIGLMAMEMAGWESIVREWVHRFLAEGGGDFRQSVTGAGVFFLGDRRKFQSLSSDRLFIALSLILSETAINPSRAALIPLLGHFNGRDSKSADLPGGIMEFYPRKFFVGRCEDSPMAALKKAISDWKPPAGGRFMISEMGMKFSTPVMEIEILERVGLVEGESSGIDHFMDLVRKPSEFDGSFFPDFSGHSCDKNSLDVSENISLMPEFRLRSGGEYFCFLGREVSRPLKKEMMDSGLPRLVRDSIPLLFIGNMAVWIPGSRGWSLKIIFPGKSWTIKARTLGGWNGL</sequence>
<feature type="domain" description="Lysidine-tRNA(Ile) synthetase C-terminal" evidence="9">
    <location>
        <begin position="464"/>
        <end position="536"/>
    </location>
</feature>
<keyword evidence="4 8" id="KW-0819">tRNA processing</keyword>
<dbReference type="SUPFAM" id="SSF56037">
    <property type="entry name" value="PheT/TilS domain"/>
    <property type="match status" value="1"/>
</dbReference>
<dbReference type="InterPro" id="IPR012795">
    <property type="entry name" value="tRNA_Ile_lys_synt_N"/>
</dbReference>
<dbReference type="GO" id="GO:0005737">
    <property type="term" value="C:cytoplasm"/>
    <property type="evidence" value="ECO:0007669"/>
    <property type="project" value="UniProtKB-SubCell"/>
</dbReference>
<dbReference type="InterPro" id="IPR014729">
    <property type="entry name" value="Rossmann-like_a/b/a_fold"/>
</dbReference>
<dbReference type="Pfam" id="PF01171">
    <property type="entry name" value="ATP_bind_3"/>
    <property type="match status" value="1"/>
</dbReference>
<reference evidence="10 11" key="1">
    <citation type="journal article" date="2017" name="ISME J.">
        <title>Potential for microbial H2 and metal transformations associated with novel bacteria and archaea in deep terrestrial subsurface sediments.</title>
        <authorList>
            <person name="Hernsdorf A.W."/>
            <person name="Amano Y."/>
            <person name="Miyakawa K."/>
            <person name="Ise K."/>
            <person name="Suzuki Y."/>
            <person name="Anantharaman K."/>
            <person name="Probst A."/>
            <person name="Burstein D."/>
            <person name="Thomas B.C."/>
            <person name="Banfield J.F."/>
        </authorList>
    </citation>
    <scope>NUCLEOTIDE SEQUENCE [LARGE SCALE GENOMIC DNA]</scope>
    <source>
        <strain evidence="10">HGW-Wallbacteria-1</strain>
    </source>
</reference>
<name>A0A2N1PUG6_9BACT</name>
<dbReference type="Pfam" id="PF11734">
    <property type="entry name" value="TilS_C"/>
    <property type="match status" value="1"/>
</dbReference>
<dbReference type="CDD" id="cd01992">
    <property type="entry name" value="TilS_N"/>
    <property type="match status" value="1"/>
</dbReference>
<evidence type="ECO:0000256" key="7">
    <source>
        <dbReference type="ARBA" id="ARBA00048539"/>
    </source>
</evidence>
<evidence type="ECO:0000256" key="4">
    <source>
        <dbReference type="ARBA" id="ARBA00022694"/>
    </source>
</evidence>
<dbReference type="InterPro" id="IPR011063">
    <property type="entry name" value="TilS/TtcA_N"/>
</dbReference>
<dbReference type="EMBL" id="PGXC01000001">
    <property type="protein sequence ID" value="PKK91977.1"/>
    <property type="molecule type" value="Genomic_DNA"/>
</dbReference>
<organism evidence="10 11">
    <name type="scientific">Candidatus Wallbacteria bacterium HGW-Wallbacteria-1</name>
    <dbReference type="NCBI Taxonomy" id="2013854"/>
    <lineage>
        <taxon>Bacteria</taxon>
        <taxon>Candidatus Walliibacteriota</taxon>
    </lineage>
</organism>
<dbReference type="HAMAP" id="MF_01161">
    <property type="entry name" value="tRNA_Ile_lys_synt"/>
    <property type="match status" value="1"/>
</dbReference>
<dbReference type="PANTHER" id="PTHR43033:SF1">
    <property type="entry name" value="TRNA(ILE)-LYSIDINE SYNTHASE-RELATED"/>
    <property type="match status" value="1"/>
</dbReference>
<dbReference type="NCBIfam" id="TIGR02432">
    <property type="entry name" value="lysidine_TilS_N"/>
    <property type="match status" value="1"/>
</dbReference>
<keyword evidence="2 8" id="KW-0963">Cytoplasm</keyword>
<dbReference type="SMART" id="SM00977">
    <property type="entry name" value="TilS_C"/>
    <property type="match status" value="1"/>
</dbReference>
<comment type="caution">
    <text evidence="10">The sequence shown here is derived from an EMBL/GenBank/DDBJ whole genome shotgun (WGS) entry which is preliminary data.</text>
</comment>
<dbReference type="InterPro" id="IPR012094">
    <property type="entry name" value="tRNA_Ile_lys_synt"/>
</dbReference>
<dbReference type="EC" id="6.3.4.19" evidence="8"/>
<dbReference type="SUPFAM" id="SSF52402">
    <property type="entry name" value="Adenine nucleotide alpha hydrolases-like"/>
    <property type="match status" value="1"/>
</dbReference>
<comment type="domain">
    <text evidence="8">The N-terminal region contains the highly conserved SGGXDS motif, predicted to be a P-loop motif involved in ATP binding.</text>
</comment>
<keyword evidence="6 8" id="KW-0067">ATP-binding</keyword>
<evidence type="ECO:0000256" key="8">
    <source>
        <dbReference type="HAMAP-Rule" id="MF_01161"/>
    </source>
</evidence>
<comment type="subcellular location">
    <subcellularLocation>
        <location evidence="1 8">Cytoplasm</location>
    </subcellularLocation>
</comment>
<gene>
    <name evidence="8 10" type="primary">tilS</name>
    <name evidence="10" type="ORF">CVV64_00740</name>
</gene>
<comment type="function">
    <text evidence="8">Ligates lysine onto the cytidine present at position 34 of the AUA codon-specific tRNA(Ile) that contains the anticodon CAU, in an ATP-dependent manner. Cytidine is converted to lysidine, thus changing the amino acid specificity of the tRNA from methionine to isoleucine.</text>
</comment>
<evidence type="ECO:0000256" key="5">
    <source>
        <dbReference type="ARBA" id="ARBA00022741"/>
    </source>
</evidence>
<evidence type="ECO:0000259" key="9">
    <source>
        <dbReference type="SMART" id="SM00977"/>
    </source>
</evidence>
<feature type="binding site" evidence="8">
    <location>
        <begin position="58"/>
        <end position="63"/>
    </location>
    <ligand>
        <name>ATP</name>
        <dbReference type="ChEBI" id="CHEBI:30616"/>
    </ligand>
</feature>
<evidence type="ECO:0000256" key="1">
    <source>
        <dbReference type="ARBA" id="ARBA00004496"/>
    </source>
</evidence>
<dbReference type="NCBIfam" id="TIGR02433">
    <property type="entry name" value="lysidine_TilS_C"/>
    <property type="match status" value="1"/>
</dbReference>
<evidence type="ECO:0000256" key="3">
    <source>
        <dbReference type="ARBA" id="ARBA00022598"/>
    </source>
</evidence>
<dbReference type="Gene3D" id="3.40.50.620">
    <property type="entry name" value="HUPs"/>
    <property type="match status" value="1"/>
</dbReference>
<protein>
    <recommendedName>
        <fullName evidence="8">tRNA(Ile)-lysidine synthase</fullName>
        <ecNumber evidence="8">6.3.4.19</ecNumber>
    </recommendedName>
    <alternativeName>
        <fullName evidence="8">tRNA(Ile)-2-lysyl-cytidine synthase</fullName>
    </alternativeName>
    <alternativeName>
        <fullName evidence="8">tRNA(Ile)-lysidine synthetase</fullName>
    </alternativeName>
</protein>
<dbReference type="Proteomes" id="UP000233256">
    <property type="component" value="Unassembled WGS sequence"/>
</dbReference>
<dbReference type="GO" id="GO:0005524">
    <property type="term" value="F:ATP binding"/>
    <property type="evidence" value="ECO:0007669"/>
    <property type="project" value="UniProtKB-UniRule"/>
</dbReference>
<dbReference type="PANTHER" id="PTHR43033">
    <property type="entry name" value="TRNA(ILE)-LYSIDINE SYNTHASE-RELATED"/>
    <property type="match status" value="1"/>
</dbReference>
<evidence type="ECO:0000313" key="11">
    <source>
        <dbReference type="Proteomes" id="UP000233256"/>
    </source>
</evidence>